<dbReference type="InterPro" id="IPR035418">
    <property type="entry name" value="AraC-bd_2"/>
</dbReference>
<name>A0A7Y6Q7S8_9HYPH</name>
<gene>
    <name evidence="5" type="ORF">HT585_17375</name>
</gene>
<feature type="domain" description="HTH araC/xylS-type" evidence="4">
    <location>
        <begin position="213"/>
        <end position="313"/>
    </location>
</feature>
<dbReference type="InterPro" id="IPR050204">
    <property type="entry name" value="AraC_XylS_family_regulators"/>
</dbReference>
<keyword evidence="2" id="KW-0238">DNA-binding</keyword>
<dbReference type="PRINTS" id="PR00032">
    <property type="entry name" value="HTHARAC"/>
</dbReference>
<dbReference type="InterPro" id="IPR009057">
    <property type="entry name" value="Homeodomain-like_sf"/>
</dbReference>
<dbReference type="InterPro" id="IPR020449">
    <property type="entry name" value="Tscrpt_reg_AraC-type_HTH"/>
</dbReference>
<dbReference type="SUPFAM" id="SSF46689">
    <property type="entry name" value="Homeodomain-like"/>
    <property type="match status" value="1"/>
</dbReference>
<evidence type="ECO:0000256" key="1">
    <source>
        <dbReference type="ARBA" id="ARBA00023015"/>
    </source>
</evidence>
<evidence type="ECO:0000256" key="2">
    <source>
        <dbReference type="ARBA" id="ARBA00023125"/>
    </source>
</evidence>
<dbReference type="InterPro" id="IPR018060">
    <property type="entry name" value="HTH_AraC"/>
</dbReference>
<dbReference type="Proteomes" id="UP000520198">
    <property type="component" value="Unassembled WGS sequence"/>
</dbReference>
<evidence type="ECO:0000313" key="5">
    <source>
        <dbReference type="EMBL" id="NVD40643.1"/>
    </source>
</evidence>
<sequence>MDVSYSTAGTAALERKRYWDEAVSSTYFPLDLRFQNAAAFSGDLNVWDLGAVSLSRLDSDGLLYRRQKRHLLHEREESYLITVPEKAEISFEQSGKAVRCKPGAFLVERSHLPYEFSYTAKNTLWVLKVPIATLRPRVGLPERIASLSFDSTRGTGALFVDMIRLVAPRLVEMDAPARDMTGKHLVDILAMSLISDERMLMSDAGSVQVGHLHRVESYVRANLARADLGPQAIADACGISVRYLHQLMKRQGTSVCHWIRVQRLLRSDEMLRDPSCRKLVSEIAYALGFSDHAQFSRHYKAHFGYSPSEARERYSLLSPSGSG</sequence>
<dbReference type="GO" id="GO:0043565">
    <property type="term" value="F:sequence-specific DNA binding"/>
    <property type="evidence" value="ECO:0007669"/>
    <property type="project" value="InterPro"/>
</dbReference>
<evidence type="ECO:0000313" key="6">
    <source>
        <dbReference type="Proteomes" id="UP000520198"/>
    </source>
</evidence>
<dbReference type="PROSITE" id="PS01124">
    <property type="entry name" value="HTH_ARAC_FAMILY_2"/>
    <property type="match status" value="1"/>
</dbReference>
<keyword evidence="3" id="KW-0804">Transcription</keyword>
<reference evidence="5 6" key="1">
    <citation type="submission" date="2020-06" db="EMBL/GenBank/DDBJ databases">
        <authorList>
            <person name="Grouzdev D.S."/>
        </authorList>
    </citation>
    <scope>NUCLEOTIDE SEQUENCE [LARGE SCALE GENOMIC DNA]</scope>
    <source>
        <strain evidence="5 6">HO-A22</strain>
    </source>
</reference>
<dbReference type="Pfam" id="PF12833">
    <property type="entry name" value="HTH_18"/>
    <property type="match status" value="1"/>
</dbReference>
<protein>
    <submittedName>
        <fullName evidence="5">Helix-turn-helix domain-containing protein</fullName>
    </submittedName>
</protein>
<organism evidence="5 6">
    <name type="scientific">Ensifer oleiphilus</name>
    <dbReference type="NCBI Taxonomy" id="2742698"/>
    <lineage>
        <taxon>Bacteria</taxon>
        <taxon>Pseudomonadati</taxon>
        <taxon>Pseudomonadota</taxon>
        <taxon>Alphaproteobacteria</taxon>
        <taxon>Hyphomicrobiales</taxon>
        <taxon>Rhizobiaceae</taxon>
        <taxon>Sinorhizobium/Ensifer group</taxon>
        <taxon>Ensifer</taxon>
    </lineage>
</organism>
<accession>A0A7Y6Q7S8</accession>
<evidence type="ECO:0000256" key="3">
    <source>
        <dbReference type="ARBA" id="ARBA00023163"/>
    </source>
</evidence>
<proteinExistence type="predicted"/>
<keyword evidence="6" id="KW-1185">Reference proteome</keyword>
<comment type="caution">
    <text evidence="5">The sequence shown here is derived from an EMBL/GenBank/DDBJ whole genome shotgun (WGS) entry which is preliminary data.</text>
</comment>
<dbReference type="PANTHER" id="PTHR46796">
    <property type="entry name" value="HTH-TYPE TRANSCRIPTIONAL ACTIVATOR RHAS-RELATED"/>
    <property type="match status" value="1"/>
</dbReference>
<dbReference type="AlphaFoldDB" id="A0A7Y6Q7S8"/>
<dbReference type="EMBL" id="JABWDU010000003">
    <property type="protein sequence ID" value="NVD40643.1"/>
    <property type="molecule type" value="Genomic_DNA"/>
</dbReference>
<dbReference type="RefSeq" id="WP_176354088.1">
    <property type="nucleotide sequence ID" value="NZ_JABWDU010000003.1"/>
</dbReference>
<dbReference type="PANTHER" id="PTHR46796:SF6">
    <property type="entry name" value="ARAC SUBFAMILY"/>
    <property type="match status" value="1"/>
</dbReference>
<keyword evidence="1" id="KW-0805">Transcription regulation</keyword>
<dbReference type="GO" id="GO:0003700">
    <property type="term" value="F:DNA-binding transcription factor activity"/>
    <property type="evidence" value="ECO:0007669"/>
    <property type="project" value="InterPro"/>
</dbReference>
<dbReference type="Pfam" id="PF14525">
    <property type="entry name" value="AraC_binding_2"/>
    <property type="match status" value="1"/>
</dbReference>
<evidence type="ECO:0000259" key="4">
    <source>
        <dbReference type="PROSITE" id="PS01124"/>
    </source>
</evidence>
<dbReference type="SMART" id="SM00342">
    <property type="entry name" value="HTH_ARAC"/>
    <property type="match status" value="1"/>
</dbReference>
<dbReference type="Gene3D" id="1.10.10.60">
    <property type="entry name" value="Homeodomain-like"/>
    <property type="match status" value="1"/>
</dbReference>